<keyword evidence="4" id="KW-0808">Transferase</keyword>
<dbReference type="GO" id="GO:0005524">
    <property type="term" value="F:ATP binding"/>
    <property type="evidence" value="ECO:0007669"/>
    <property type="project" value="UniProtKB-UniRule"/>
</dbReference>
<evidence type="ECO:0000256" key="10">
    <source>
        <dbReference type="RuleBase" id="RU000304"/>
    </source>
</evidence>
<dbReference type="AlphaFoldDB" id="A0AA38LQW8"/>
<dbReference type="FunFam" id="1.10.510.10:FF:000624">
    <property type="entry name" value="Mitogen-activated protein kinase"/>
    <property type="match status" value="1"/>
</dbReference>
<dbReference type="Gene3D" id="3.30.200.20">
    <property type="entry name" value="Phosphorylase Kinase, domain 1"/>
    <property type="match status" value="1"/>
</dbReference>
<dbReference type="GO" id="GO:0004693">
    <property type="term" value="F:cyclin-dependent protein serine/threonine kinase activity"/>
    <property type="evidence" value="ECO:0007669"/>
    <property type="project" value="TreeGrafter"/>
</dbReference>
<feature type="domain" description="Protein kinase" evidence="11">
    <location>
        <begin position="8"/>
        <end position="330"/>
    </location>
</feature>
<evidence type="ECO:0000256" key="8">
    <source>
        <dbReference type="ARBA" id="ARBA00023242"/>
    </source>
</evidence>
<dbReference type="PANTHER" id="PTHR24056">
    <property type="entry name" value="CELL DIVISION PROTEIN KINASE"/>
    <property type="match status" value="1"/>
</dbReference>
<dbReference type="PANTHER" id="PTHR24056:SF233">
    <property type="entry name" value="CYCLIN-DEPENDENT KINASE 9"/>
    <property type="match status" value="1"/>
</dbReference>
<evidence type="ECO:0000256" key="2">
    <source>
        <dbReference type="ARBA" id="ARBA00006485"/>
    </source>
</evidence>
<name>A0AA38LQW8_9TREE</name>
<proteinExistence type="inferred from homology"/>
<evidence type="ECO:0000256" key="6">
    <source>
        <dbReference type="ARBA" id="ARBA00022777"/>
    </source>
</evidence>
<keyword evidence="7 9" id="KW-0067">ATP-binding</keyword>
<dbReference type="SUPFAM" id="SSF56112">
    <property type="entry name" value="Protein kinase-like (PK-like)"/>
    <property type="match status" value="1"/>
</dbReference>
<evidence type="ECO:0000313" key="13">
    <source>
        <dbReference type="Proteomes" id="UP001164286"/>
    </source>
</evidence>
<feature type="binding site" evidence="9">
    <location>
        <position position="37"/>
    </location>
    <ligand>
        <name>ATP</name>
        <dbReference type="ChEBI" id="CHEBI:30616"/>
    </ligand>
</feature>
<keyword evidence="5 9" id="KW-0547">Nucleotide-binding</keyword>
<feature type="non-terminal residue" evidence="12">
    <location>
        <position position="1"/>
    </location>
</feature>
<keyword evidence="6 12" id="KW-0418">Kinase</keyword>
<comment type="similarity">
    <text evidence="2">Belongs to the protein kinase superfamily. CMGC Ser/Thr protein kinase family. CDC2/CDKX subfamily.</text>
</comment>
<evidence type="ECO:0000313" key="12">
    <source>
        <dbReference type="EMBL" id="KAI9632400.1"/>
    </source>
</evidence>
<dbReference type="RefSeq" id="XP_052942177.1">
    <property type="nucleotide sequence ID" value="XM_053086216.1"/>
</dbReference>
<organism evidence="12 13">
    <name type="scientific">Dioszegia hungarica</name>
    <dbReference type="NCBI Taxonomy" id="4972"/>
    <lineage>
        <taxon>Eukaryota</taxon>
        <taxon>Fungi</taxon>
        <taxon>Dikarya</taxon>
        <taxon>Basidiomycota</taxon>
        <taxon>Agaricomycotina</taxon>
        <taxon>Tremellomycetes</taxon>
        <taxon>Tremellales</taxon>
        <taxon>Bulleribasidiaceae</taxon>
        <taxon>Dioszegia</taxon>
    </lineage>
</organism>
<accession>A0AA38LQW8</accession>
<gene>
    <name evidence="12" type="ORF">MKK02DRAFT_20197</name>
</gene>
<dbReference type="InterPro" id="IPR017441">
    <property type="entry name" value="Protein_kinase_ATP_BS"/>
</dbReference>
<evidence type="ECO:0000256" key="5">
    <source>
        <dbReference type="ARBA" id="ARBA00022741"/>
    </source>
</evidence>
<keyword evidence="8" id="KW-0539">Nucleus</keyword>
<evidence type="ECO:0000256" key="9">
    <source>
        <dbReference type="PROSITE-ProRule" id="PRU10141"/>
    </source>
</evidence>
<evidence type="ECO:0000256" key="1">
    <source>
        <dbReference type="ARBA" id="ARBA00004123"/>
    </source>
</evidence>
<dbReference type="SMART" id="SM00220">
    <property type="entry name" value="S_TKc"/>
    <property type="match status" value="1"/>
</dbReference>
<dbReference type="InterPro" id="IPR008271">
    <property type="entry name" value="Ser/Thr_kinase_AS"/>
</dbReference>
<dbReference type="InterPro" id="IPR000719">
    <property type="entry name" value="Prot_kinase_dom"/>
</dbReference>
<dbReference type="PROSITE" id="PS50011">
    <property type="entry name" value="PROTEIN_KINASE_DOM"/>
    <property type="match status" value="1"/>
</dbReference>
<evidence type="ECO:0000256" key="3">
    <source>
        <dbReference type="ARBA" id="ARBA00022527"/>
    </source>
</evidence>
<sequence>GTTTLEDYDLGVKLGEGTFGVVTKATEKVGGAVVALKKLITHNVRDGVSVTTVREIKIIKALEHENVVPIRAMVVDRKHPNDKSERGTVFMVFPYMDHDLCGLLANRNFTPTQAICKTLMQQLLDGLAYIHGQNIIHRDIKTANILVDRSGQVMIADFGLARTWTPKEIMPPHMQNEYTNMVVTRWYRAPELLLGKTKYGPEIDMWSTGCILGEIYHRRPIICGETDRDQLSRIISRCGPIDDETFPGWADLPGFPDAKNFPWASTLLEDFITDQAQKEWGCVAFLVTCVERVADQNSMTAISADLMGSLLSLDPAKRPTAVQALEHRWFWVAPLPAERKE</sequence>
<dbReference type="EMBL" id="JAKWFO010000014">
    <property type="protein sequence ID" value="KAI9632400.1"/>
    <property type="molecule type" value="Genomic_DNA"/>
</dbReference>
<comment type="caution">
    <text evidence="12">The sequence shown here is derived from an EMBL/GenBank/DDBJ whole genome shotgun (WGS) entry which is preliminary data.</text>
</comment>
<dbReference type="GO" id="GO:0005634">
    <property type="term" value="C:nucleus"/>
    <property type="evidence" value="ECO:0007669"/>
    <property type="project" value="UniProtKB-SubCell"/>
</dbReference>
<dbReference type="Pfam" id="PF00069">
    <property type="entry name" value="Pkinase"/>
    <property type="match status" value="1"/>
</dbReference>
<reference evidence="12" key="1">
    <citation type="journal article" date="2022" name="G3 (Bethesda)">
        <title>High quality genome of the basidiomycete yeast Dioszegia hungarica PDD-24b-2 isolated from cloud water.</title>
        <authorList>
            <person name="Jarrige D."/>
            <person name="Haridas S."/>
            <person name="Bleykasten-Grosshans C."/>
            <person name="Joly M."/>
            <person name="Nadalig T."/>
            <person name="Sancelme M."/>
            <person name="Vuilleumier S."/>
            <person name="Grigoriev I.V."/>
            <person name="Amato P."/>
            <person name="Bringel F."/>
        </authorList>
    </citation>
    <scope>NUCLEOTIDE SEQUENCE</scope>
    <source>
        <strain evidence="12">PDD-24b-2</strain>
    </source>
</reference>
<keyword evidence="3 10" id="KW-0723">Serine/threonine-protein kinase</keyword>
<dbReference type="Proteomes" id="UP001164286">
    <property type="component" value="Unassembled WGS sequence"/>
</dbReference>
<dbReference type="GeneID" id="77725417"/>
<evidence type="ECO:0000259" key="11">
    <source>
        <dbReference type="PROSITE" id="PS50011"/>
    </source>
</evidence>
<dbReference type="PROSITE" id="PS00107">
    <property type="entry name" value="PROTEIN_KINASE_ATP"/>
    <property type="match status" value="1"/>
</dbReference>
<evidence type="ECO:0000256" key="7">
    <source>
        <dbReference type="ARBA" id="ARBA00022840"/>
    </source>
</evidence>
<dbReference type="InterPro" id="IPR011009">
    <property type="entry name" value="Kinase-like_dom_sf"/>
</dbReference>
<dbReference type="PROSITE" id="PS00108">
    <property type="entry name" value="PROTEIN_KINASE_ST"/>
    <property type="match status" value="1"/>
</dbReference>
<protein>
    <submittedName>
        <fullName evidence="12">Kinase-like domain-containing protein</fullName>
    </submittedName>
</protein>
<dbReference type="InterPro" id="IPR050108">
    <property type="entry name" value="CDK"/>
</dbReference>
<evidence type="ECO:0000256" key="4">
    <source>
        <dbReference type="ARBA" id="ARBA00022679"/>
    </source>
</evidence>
<keyword evidence="13" id="KW-1185">Reference proteome</keyword>
<dbReference type="Gene3D" id="1.10.510.10">
    <property type="entry name" value="Transferase(Phosphotransferase) domain 1"/>
    <property type="match status" value="1"/>
</dbReference>
<comment type="subcellular location">
    <subcellularLocation>
        <location evidence="1">Nucleus</location>
    </subcellularLocation>
</comment>